<accession>F0EW24</accession>
<dbReference type="AlphaFoldDB" id="F0EW24"/>
<dbReference type="HOGENOM" id="CLU_3311127_0_0_4"/>
<evidence type="ECO:0000313" key="2">
    <source>
        <dbReference type="Proteomes" id="UP000004088"/>
    </source>
</evidence>
<reference evidence="1 2" key="1">
    <citation type="submission" date="2011-01" db="EMBL/GenBank/DDBJ databases">
        <authorList>
            <person name="Muzny D."/>
            <person name="Qin X."/>
            <person name="Deng J."/>
            <person name="Jiang H."/>
            <person name="Liu Y."/>
            <person name="Qu J."/>
            <person name="Song X.-Z."/>
            <person name="Zhang L."/>
            <person name="Thornton R."/>
            <person name="Coyle M."/>
            <person name="Francisco L."/>
            <person name="Jackson L."/>
            <person name="Javaid M."/>
            <person name="Korchina V."/>
            <person name="Kovar C."/>
            <person name="Mata R."/>
            <person name="Mathew T."/>
            <person name="Ngo R."/>
            <person name="Nguyen L."/>
            <person name="Nguyen N."/>
            <person name="Okwuonu G."/>
            <person name="Ongeri F."/>
            <person name="Pham C."/>
            <person name="Simmons D."/>
            <person name="Wilczek-Boney K."/>
            <person name="Hale W."/>
            <person name="Jakkamsetti A."/>
            <person name="Pham P."/>
            <person name="Ruth R."/>
            <person name="San Lucas F."/>
            <person name="Warren J."/>
            <person name="Zhang J."/>
            <person name="Zhao Z."/>
            <person name="Zhou C."/>
            <person name="Zhu D."/>
            <person name="Lee S."/>
            <person name="Bess C."/>
            <person name="Blankenburg K."/>
            <person name="Forbes L."/>
            <person name="Fu Q."/>
            <person name="Gubbala S."/>
            <person name="Hirani K."/>
            <person name="Jayaseelan J.C."/>
            <person name="Lara F."/>
            <person name="Munidasa M."/>
            <person name="Palculict T."/>
            <person name="Patil S."/>
            <person name="Pu L.-L."/>
            <person name="Saada N."/>
            <person name="Tang L."/>
            <person name="Weissenberger G."/>
            <person name="Zhu Y."/>
            <person name="Hemphill L."/>
            <person name="Shang Y."/>
            <person name="Youmans B."/>
            <person name="Ayvaz T."/>
            <person name="Ross M."/>
            <person name="Santibanez J."/>
            <person name="Aqrawi P."/>
            <person name="Gross S."/>
            <person name="Joshi V."/>
            <person name="Fowler G."/>
            <person name="Nazareth L."/>
            <person name="Reid J."/>
            <person name="Worley K."/>
            <person name="Petrosino J."/>
            <person name="Highlander S."/>
            <person name="Gibbs R."/>
        </authorList>
    </citation>
    <scope>NUCLEOTIDE SEQUENCE [LARGE SCALE GENOMIC DNA]</scope>
    <source>
        <strain evidence="1 2">ATCC 33394</strain>
    </source>
</reference>
<evidence type="ECO:0000313" key="1">
    <source>
        <dbReference type="EMBL" id="EGC18533.1"/>
    </source>
</evidence>
<proteinExistence type="predicted"/>
<protein>
    <submittedName>
        <fullName evidence="1">Uncharacterized protein</fullName>
    </submittedName>
</protein>
<gene>
    <name evidence="1" type="ORF">HMPREF9098_0058</name>
</gene>
<organism evidence="1 2">
    <name type="scientific">Kingella denitrificans ATCC 33394</name>
    <dbReference type="NCBI Taxonomy" id="888741"/>
    <lineage>
        <taxon>Bacteria</taxon>
        <taxon>Pseudomonadati</taxon>
        <taxon>Pseudomonadota</taxon>
        <taxon>Betaproteobacteria</taxon>
        <taxon>Neisseriales</taxon>
        <taxon>Neisseriaceae</taxon>
        <taxon>Kingella</taxon>
    </lineage>
</organism>
<sequence length="39" mass="4549">MTKTNILRHFVKVQAAFIIGQKAACTFIIVSCDNRQYYR</sequence>
<dbReference type="Proteomes" id="UP000004088">
    <property type="component" value="Unassembled WGS sequence"/>
</dbReference>
<dbReference type="EMBL" id="AEWV01000002">
    <property type="protein sequence ID" value="EGC18533.1"/>
    <property type="molecule type" value="Genomic_DNA"/>
</dbReference>
<name>F0EW24_9NEIS</name>
<keyword evidence="2" id="KW-1185">Reference proteome</keyword>
<comment type="caution">
    <text evidence="1">The sequence shown here is derived from an EMBL/GenBank/DDBJ whole genome shotgun (WGS) entry which is preliminary data.</text>
</comment>